<dbReference type="EMBL" id="DWXE01000023">
    <property type="protein sequence ID" value="HJB91140.1"/>
    <property type="molecule type" value="Genomic_DNA"/>
</dbReference>
<organism evidence="2 3">
    <name type="scientific">Candidatus Eisenbergiella merdigallinarum</name>
    <dbReference type="NCBI Taxonomy" id="2838552"/>
    <lineage>
        <taxon>Bacteria</taxon>
        <taxon>Bacillati</taxon>
        <taxon>Bacillota</taxon>
        <taxon>Clostridia</taxon>
        <taxon>Lachnospirales</taxon>
        <taxon>Lachnospiraceae</taxon>
        <taxon>Eisenbergiella</taxon>
    </lineage>
</organism>
<feature type="domain" description="DUF5716" evidence="1">
    <location>
        <begin position="134"/>
        <end position="440"/>
    </location>
</feature>
<comment type="caution">
    <text evidence="2">The sequence shown here is derived from an EMBL/GenBank/DDBJ whole genome shotgun (WGS) entry which is preliminary data.</text>
</comment>
<dbReference type="AlphaFoldDB" id="A0A9D2MSE4"/>
<proteinExistence type="predicted"/>
<name>A0A9D2MSE4_9FIRM</name>
<sequence length="441" mass="49571">MFLGNREREMGTGAPGAVAGYDFSDRTAQISYCLPGSGQPETVSLVAGEEQFLIPALLARCAERDLWLFGKEAQESVERGEAAAVTDLLERAVRRETVFLDGQPFDPVALLSLFLKRTLSLLNPILPLGRIRAFVFTVEEVTGPVIEALTQSVSLLGLKGAKLYVIGRAESFFYYNISQPAELWVHDVLLCDFSGPCLKTFLFTLNRRTTPVAAFVEEASFPHVRRPEDAGSGEEDGRRRERLEKLDRYFADAVGQLMKDRTVSTVYLIGEGFQGEWYQESLKLLCQGRRVFLGNNLYSKGACYAAKERLSGSRLSADYAFLGRDMIRANVGMHVLRRGQDAYLALLDAGTNWYEAKKECEFLLEEENSFSLRITPLNGKEVREVLVSLNGLAKRPPRMTRIRMRVDMTDVSTVRINMEDLGFGEFYPATHQFWEETFSLA</sequence>
<accession>A0A9D2MSE4</accession>
<reference evidence="2" key="1">
    <citation type="journal article" date="2021" name="PeerJ">
        <title>Extensive microbial diversity within the chicken gut microbiome revealed by metagenomics and culture.</title>
        <authorList>
            <person name="Gilroy R."/>
            <person name="Ravi A."/>
            <person name="Getino M."/>
            <person name="Pursley I."/>
            <person name="Horton D.L."/>
            <person name="Alikhan N.F."/>
            <person name="Baker D."/>
            <person name="Gharbi K."/>
            <person name="Hall N."/>
            <person name="Watson M."/>
            <person name="Adriaenssens E.M."/>
            <person name="Foster-Nyarko E."/>
            <person name="Jarju S."/>
            <person name="Secka A."/>
            <person name="Antonio M."/>
            <person name="Oren A."/>
            <person name="Chaudhuri R.R."/>
            <person name="La Ragione R."/>
            <person name="Hildebrand F."/>
            <person name="Pallen M.J."/>
        </authorList>
    </citation>
    <scope>NUCLEOTIDE SEQUENCE</scope>
    <source>
        <strain evidence="2">USAMLcec3-2134</strain>
    </source>
</reference>
<evidence type="ECO:0000313" key="3">
    <source>
        <dbReference type="Proteomes" id="UP000886883"/>
    </source>
</evidence>
<dbReference type="Proteomes" id="UP000886883">
    <property type="component" value="Unassembled WGS sequence"/>
</dbReference>
<gene>
    <name evidence="2" type="ORF">H9763_06680</name>
</gene>
<evidence type="ECO:0000259" key="1">
    <source>
        <dbReference type="Pfam" id="PF18980"/>
    </source>
</evidence>
<reference evidence="2" key="2">
    <citation type="submission" date="2021-04" db="EMBL/GenBank/DDBJ databases">
        <authorList>
            <person name="Gilroy R."/>
        </authorList>
    </citation>
    <scope>NUCLEOTIDE SEQUENCE</scope>
    <source>
        <strain evidence="2">USAMLcec3-2134</strain>
    </source>
</reference>
<dbReference type="InterPro" id="IPR043770">
    <property type="entry name" value="DUF5716_C"/>
</dbReference>
<dbReference type="Pfam" id="PF18980">
    <property type="entry name" value="DUF5716_C"/>
    <property type="match status" value="1"/>
</dbReference>
<evidence type="ECO:0000313" key="2">
    <source>
        <dbReference type="EMBL" id="HJB91140.1"/>
    </source>
</evidence>
<protein>
    <recommendedName>
        <fullName evidence="1">DUF5716 domain-containing protein</fullName>
    </recommendedName>
</protein>